<comment type="caution">
    <text evidence="10">The sequence shown here is derived from an EMBL/GenBank/DDBJ whole genome shotgun (WGS) entry which is preliminary data.</text>
</comment>
<evidence type="ECO:0000256" key="3">
    <source>
        <dbReference type="ARBA" id="ARBA00023015"/>
    </source>
</evidence>
<dbReference type="InterPro" id="IPR001867">
    <property type="entry name" value="OmpR/PhoB-type_DNA-bd"/>
</dbReference>
<name>A0ABM8PPA0_9HYPH</name>
<dbReference type="Pfam" id="PF00486">
    <property type="entry name" value="Trans_reg_C"/>
    <property type="match status" value="1"/>
</dbReference>
<protein>
    <submittedName>
        <fullName evidence="10">DNA-binding response regulator</fullName>
    </submittedName>
</protein>
<dbReference type="PANTHER" id="PTHR48111">
    <property type="entry name" value="REGULATOR OF RPOS"/>
    <property type="match status" value="1"/>
</dbReference>
<dbReference type="SMART" id="SM00448">
    <property type="entry name" value="REC"/>
    <property type="match status" value="1"/>
</dbReference>
<feature type="domain" description="Response regulatory" evidence="8">
    <location>
        <begin position="10"/>
        <end position="124"/>
    </location>
</feature>
<keyword evidence="3" id="KW-0805">Transcription regulation</keyword>
<evidence type="ECO:0000313" key="10">
    <source>
        <dbReference type="EMBL" id="CAD7040674.1"/>
    </source>
</evidence>
<keyword evidence="11" id="KW-1185">Reference proteome</keyword>
<dbReference type="Pfam" id="PF00072">
    <property type="entry name" value="Response_reg"/>
    <property type="match status" value="1"/>
</dbReference>
<dbReference type="InterPro" id="IPR011006">
    <property type="entry name" value="CheY-like_superfamily"/>
</dbReference>
<dbReference type="CDD" id="cd00383">
    <property type="entry name" value="trans_reg_C"/>
    <property type="match status" value="1"/>
</dbReference>
<evidence type="ECO:0000313" key="11">
    <source>
        <dbReference type="Proteomes" id="UP000601041"/>
    </source>
</evidence>
<feature type="DNA-binding region" description="OmpR/PhoB-type" evidence="7">
    <location>
        <begin position="141"/>
        <end position="241"/>
    </location>
</feature>
<feature type="domain" description="OmpR/PhoB-type" evidence="9">
    <location>
        <begin position="141"/>
        <end position="241"/>
    </location>
</feature>
<reference evidence="10 11" key="1">
    <citation type="submission" date="2020-11" db="EMBL/GenBank/DDBJ databases">
        <authorList>
            <person name="Lassalle F."/>
        </authorList>
    </citation>
    <scope>NUCLEOTIDE SEQUENCE [LARGE SCALE GENOMIC DNA]</scope>
    <source>
        <strain evidence="10 11">AB21</strain>
    </source>
</reference>
<feature type="modified residue" description="4-aspartylphosphate" evidence="6">
    <location>
        <position position="59"/>
    </location>
</feature>
<keyword evidence="5" id="KW-0804">Transcription</keyword>
<dbReference type="Gene3D" id="6.10.250.690">
    <property type="match status" value="1"/>
</dbReference>
<keyword evidence="1 6" id="KW-0597">Phosphoprotein</keyword>
<dbReference type="SUPFAM" id="SSF52172">
    <property type="entry name" value="CheY-like"/>
    <property type="match status" value="1"/>
</dbReference>
<evidence type="ECO:0000256" key="4">
    <source>
        <dbReference type="ARBA" id="ARBA00023125"/>
    </source>
</evidence>
<accession>A0ABM8PPA0</accession>
<dbReference type="InterPro" id="IPR036388">
    <property type="entry name" value="WH-like_DNA-bd_sf"/>
</dbReference>
<proteinExistence type="predicted"/>
<dbReference type="Proteomes" id="UP000601041">
    <property type="component" value="Unassembled WGS sequence"/>
</dbReference>
<organism evidence="10 11">
    <name type="scientific">Pseudorhizobium halotolerans</name>
    <dbReference type="NCBI Taxonomy" id="1233081"/>
    <lineage>
        <taxon>Bacteria</taxon>
        <taxon>Pseudomonadati</taxon>
        <taxon>Pseudomonadota</taxon>
        <taxon>Alphaproteobacteria</taxon>
        <taxon>Hyphomicrobiales</taxon>
        <taxon>Rhizobiaceae</taxon>
        <taxon>Rhizobium/Agrobacterium group</taxon>
        <taxon>Pseudorhizobium</taxon>
    </lineage>
</organism>
<evidence type="ECO:0000259" key="9">
    <source>
        <dbReference type="PROSITE" id="PS51755"/>
    </source>
</evidence>
<sequence length="244" mass="27728">MKPDVNSPPHLLVIDDDPRIRNLLTRYFEEEEYSVTCVADGIEMRVEMRQKTFDAILLDLSLPGGQDGLDLAREIRSQSDVPIVMLTGRDDVVDRIVGLEIGADDYIAKPFHLREVHARLKSILRRRATSTPAKVSAAPEEEVFSFDGWSLNVSRRMLYDPEGREIGLTTGEFDMLVSLVKNSGRVLSRDQLMDMTRGRPMEAFDRAVDAQIVRLRRKIERDPKRPELVKSVRGIGYVFTGRVS</sequence>
<dbReference type="RefSeq" id="WP_142588218.1">
    <property type="nucleotide sequence ID" value="NZ_CABFWE030000005.1"/>
</dbReference>
<keyword evidence="2" id="KW-0902">Two-component regulatory system</keyword>
<evidence type="ECO:0000256" key="1">
    <source>
        <dbReference type="ARBA" id="ARBA00022553"/>
    </source>
</evidence>
<dbReference type="PANTHER" id="PTHR48111:SF4">
    <property type="entry name" value="DNA-BINDING DUAL TRANSCRIPTIONAL REGULATOR OMPR"/>
    <property type="match status" value="1"/>
</dbReference>
<dbReference type="EMBL" id="CABFWE030000005">
    <property type="protein sequence ID" value="CAD7040674.1"/>
    <property type="molecule type" value="Genomic_DNA"/>
</dbReference>
<dbReference type="Gene3D" id="1.10.10.10">
    <property type="entry name" value="Winged helix-like DNA-binding domain superfamily/Winged helix DNA-binding domain"/>
    <property type="match status" value="1"/>
</dbReference>
<dbReference type="InterPro" id="IPR016032">
    <property type="entry name" value="Sig_transdc_resp-reg_C-effctor"/>
</dbReference>
<dbReference type="InterPro" id="IPR039420">
    <property type="entry name" value="WalR-like"/>
</dbReference>
<dbReference type="Gene3D" id="3.40.50.2300">
    <property type="match status" value="1"/>
</dbReference>
<evidence type="ECO:0000256" key="7">
    <source>
        <dbReference type="PROSITE-ProRule" id="PRU01091"/>
    </source>
</evidence>
<evidence type="ECO:0000256" key="5">
    <source>
        <dbReference type="ARBA" id="ARBA00023163"/>
    </source>
</evidence>
<dbReference type="SUPFAM" id="SSF46894">
    <property type="entry name" value="C-terminal effector domain of the bipartite response regulators"/>
    <property type="match status" value="1"/>
</dbReference>
<keyword evidence="4 7" id="KW-0238">DNA-binding</keyword>
<gene>
    <name evidence="10" type="ORF">RHAB21_03077</name>
</gene>
<evidence type="ECO:0000256" key="6">
    <source>
        <dbReference type="PROSITE-ProRule" id="PRU00169"/>
    </source>
</evidence>
<dbReference type="PROSITE" id="PS50110">
    <property type="entry name" value="RESPONSE_REGULATORY"/>
    <property type="match status" value="1"/>
</dbReference>
<dbReference type="GO" id="GO:0003677">
    <property type="term" value="F:DNA binding"/>
    <property type="evidence" value="ECO:0007669"/>
    <property type="project" value="UniProtKB-KW"/>
</dbReference>
<evidence type="ECO:0000256" key="2">
    <source>
        <dbReference type="ARBA" id="ARBA00023012"/>
    </source>
</evidence>
<dbReference type="InterPro" id="IPR001789">
    <property type="entry name" value="Sig_transdc_resp-reg_receiver"/>
</dbReference>
<evidence type="ECO:0000259" key="8">
    <source>
        <dbReference type="PROSITE" id="PS50110"/>
    </source>
</evidence>
<dbReference type="SMART" id="SM00862">
    <property type="entry name" value="Trans_reg_C"/>
    <property type="match status" value="1"/>
</dbReference>
<dbReference type="PROSITE" id="PS51755">
    <property type="entry name" value="OMPR_PHOB"/>
    <property type="match status" value="1"/>
</dbReference>